<gene>
    <name evidence="4" type="ORF">PCASD_00021</name>
</gene>
<organism evidence="4 5">
    <name type="scientific">Puccinia coronata f. sp. avenae</name>
    <dbReference type="NCBI Taxonomy" id="200324"/>
    <lineage>
        <taxon>Eukaryota</taxon>
        <taxon>Fungi</taxon>
        <taxon>Dikarya</taxon>
        <taxon>Basidiomycota</taxon>
        <taxon>Pucciniomycotina</taxon>
        <taxon>Pucciniomycetes</taxon>
        <taxon>Pucciniales</taxon>
        <taxon>Pucciniaceae</taxon>
        <taxon>Puccinia</taxon>
    </lineage>
</organism>
<reference evidence="4 5" key="1">
    <citation type="submission" date="2017-11" db="EMBL/GenBank/DDBJ databases">
        <title>De novo assembly and phasing of dikaryotic genomes from two isolates of Puccinia coronata f. sp. avenae, the causal agent of oat crown rust.</title>
        <authorList>
            <person name="Miller M.E."/>
            <person name="Zhang Y."/>
            <person name="Omidvar V."/>
            <person name="Sperschneider J."/>
            <person name="Schwessinger B."/>
            <person name="Raley C."/>
            <person name="Palmer J.M."/>
            <person name="Garnica D."/>
            <person name="Upadhyaya N."/>
            <person name="Rathjen J."/>
            <person name="Taylor J.M."/>
            <person name="Park R.F."/>
            <person name="Dodds P.N."/>
            <person name="Hirsch C.D."/>
            <person name="Kianian S.F."/>
            <person name="Figueroa M."/>
        </authorList>
    </citation>
    <scope>NUCLEOTIDE SEQUENCE [LARGE SCALE GENOMIC DNA]</scope>
    <source>
        <strain evidence="4">12SD80</strain>
    </source>
</reference>
<feature type="compositionally biased region" description="Polar residues" evidence="2">
    <location>
        <begin position="471"/>
        <end position="481"/>
    </location>
</feature>
<dbReference type="InterPro" id="IPR036483">
    <property type="entry name" value="PWI_dom_sf"/>
</dbReference>
<dbReference type="SUPFAM" id="SSF101233">
    <property type="entry name" value="PWI domain"/>
    <property type="match status" value="1"/>
</dbReference>
<dbReference type="Proteomes" id="UP000235392">
    <property type="component" value="Unassembled WGS sequence"/>
</dbReference>
<dbReference type="GO" id="GO:0048024">
    <property type="term" value="P:regulation of mRNA splicing, via spliceosome"/>
    <property type="evidence" value="ECO:0007669"/>
    <property type="project" value="TreeGrafter"/>
</dbReference>
<evidence type="ECO:0000256" key="2">
    <source>
        <dbReference type="SAM" id="MobiDB-lite"/>
    </source>
</evidence>
<keyword evidence="1" id="KW-0507">mRNA processing</keyword>
<feature type="compositionally biased region" description="Low complexity" evidence="2">
    <location>
        <begin position="418"/>
        <end position="429"/>
    </location>
</feature>
<evidence type="ECO:0000256" key="1">
    <source>
        <dbReference type="ARBA" id="ARBA00022664"/>
    </source>
</evidence>
<dbReference type="InterPro" id="IPR052225">
    <property type="entry name" value="Ser/Arg_repetitive_matrix"/>
</dbReference>
<protein>
    <recommendedName>
        <fullName evidence="3">PWI domain-containing protein</fullName>
    </recommendedName>
</protein>
<evidence type="ECO:0000313" key="4">
    <source>
        <dbReference type="EMBL" id="PLW52405.1"/>
    </source>
</evidence>
<feature type="compositionally biased region" description="Basic and acidic residues" evidence="2">
    <location>
        <begin position="380"/>
        <end position="407"/>
    </location>
</feature>
<dbReference type="Pfam" id="PF01480">
    <property type="entry name" value="PWI"/>
    <property type="match status" value="1"/>
</dbReference>
<name>A0A2N5VQY6_9BASI</name>
<accession>A0A2N5VQY6</accession>
<feature type="compositionally biased region" description="Basic residues" evidence="2">
    <location>
        <begin position="238"/>
        <end position="248"/>
    </location>
</feature>
<dbReference type="PANTHER" id="PTHR23148:SF0">
    <property type="entry name" value="SERINE_ARGININE REPETITIVE MATRIX PROTEIN 1"/>
    <property type="match status" value="1"/>
</dbReference>
<dbReference type="GO" id="GO:0003723">
    <property type="term" value="F:RNA binding"/>
    <property type="evidence" value="ECO:0007669"/>
    <property type="project" value="TreeGrafter"/>
</dbReference>
<dbReference type="GO" id="GO:0006397">
    <property type="term" value="P:mRNA processing"/>
    <property type="evidence" value="ECO:0007669"/>
    <property type="project" value="UniProtKB-KW"/>
</dbReference>
<feature type="compositionally biased region" description="Basic residues" evidence="2">
    <location>
        <begin position="349"/>
        <end position="359"/>
    </location>
</feature>
<evidence type="ECO:0000313" key="5">
    <source>
        <dbReference type="Proteomes" id="UP000235392"/>
    </source>
</evidence>
<feature type="region of interest" description="Disordered" evidence="2">
    <location>
        <begin position="137"/>
        <end position="483"/>
    </location>
</feature>
<feature type="compositionally biased region" description="Basic residues" evidence="2">
    <location>
        <begin position="263"/>
        <end position="277"/>
    </location>
</feature>
<comment type="caution">
    <text evidence="4">The sequence shown here is derived from an EMBL/GenBank/DDBJ whole genome shotgun (WGS) entry which is preliminary data.</text>
</comment>
<dbReference type="AlphaFoldDB" id="A0A2N5VQY6"/>
<dbReference type="EMBL" id="PGCI01000001">
    <property type="protein sequence ID" value="PLW52405.1"/>
    <property type="molecule type" value="Genomic_DNA"/>
</dbReference>
<dbReference type="GO" id="GO:0005681">
    <property type="term" value="C:spliceosomal complex"/>
    <property type="evidence" value="ECO:0007669"/>
    <property type="project" value="TreeGrafter"/>
</dbReference>
<feature type="compositionally biased region" description="Low complexity" evidence="2">
    <location>
        <begin position="360"/>
        <end position="376"/>
    </location>
</feature>
<feature type="compositionally biased region" description="Basic and acidic residues" evidence="2">
    <location>
        <begin position="150"/>
        <end position="171"/>
    </location>
</feature>
<dbReference type="Gene3D" id="1.20.1390.10">
    <property type="entry name" value="PWI domain"/>
    <property type="match status" value="1"/>
</dbReference>
<feature type="domain" description="PWI" evidence="3">
    <location>
        <begin position="28"/>
        <end position="129"/>
    </location>
</feature>
<dbReference type="SMART" id="SM00311">
    <property type="entry name" value="PWI"/>
    <property type="match status" value="1"/>
</dbReference>
<evidence type="ECO:0000259" key="3">
    <source>
        <dbReference type="PROSITE" id="PS51025"/>
    </source>
</evidence>
<dbReference type="InterPro" id="IPR002483">
    <property type="entry name" value="PWI_dom"/>
</dbReference>
<sequence length="501" mass="56983">MGDAGFFKGTSSEQDTRFKDKEKSLLKSINFPKELDQKVNMRKVELSVMKPWISDKIIELLGFEDEVVVEYVHGLLDDPTSPIVDPKKMQINLTGFLESKTGAFMSELWALLLSAQQSPLKIPALFIEQKKEEMRKKEEADLEAQAAIKRRQEQEEENERRLAEIRRRERGQGNNRNGNPSFDHSQRNGPRGDNTSGGYHSRGNFMPPRSRDSGWGNRAEARLSDKSIREPPSTGKRDRSRSRSRSRTRRDSQAHKGNGASSRRSRSPSRSRYRSRSRSPPSRRTQRRASPSPRPRRRHTEATSSRRSRSPSRSRHRSRSPPPRRTHRKASPSPRPHRRHAEAGSSKRSSSRSRHRSRSRSPPSRRSQRRASPSPRSHYRHAESSRSERRGSSHRDAPVSASDDERSSSSGPPPRASPPQRSISPPRHSNQQSSTVISIKGRASKLTAEKREASQPASAATGEEKIDRSTEAPNQTRSRNLTEVVKERLLREKVKASMNQI</sequence>
<proteinExistence type="predicted"/>
<feature type="compositionally biased region" description="Basic and acidic residues" evidence="2">
    <location>
        <begin position="219"/>
        <end position="229"/>
    </location>
</feature>
<dbReference type="PANTHER" id="PTHR23148">
    <property type="entry name" value="SERINE/ARGININE REGULATED NUCLEAR MATRIX PROTEIN"/>
    <property type="match status" value="1"/>
</dbReference>
<dbReference type="PROSITE" id="PS51025">
    <property type="entry name" value="PWI"/>
    <property type="match status" value="1"/>
</dbReference>
<feature type="compositionally biased region" description="Low complexity" evidence="2">
    <location>
        <begin position="278"/>
        <end position="291"/>
    </location>
</feature>
<feature type="compositionally biased region" description="Basic residues" evidence="2">
    <location>
        <begin position="306"/>
        <end position="340"/>
    </location>
</feature>